<evidence type="ECO:0000313" key="3">
    <source>
        <dbReference type="EMBL" id="GGK66040.1"/>
    </source>
</evidence>
<name>A0ABQ2F720_9MICO</name>
<dbReference type="Pfam" id="PF12840">
    <property type="entry name" value="HTH_20"/>
    <property type="match status" value="1"/>
</dbReference>
<sequence>MSGMARPAQPAPPSDGRGALRTLAHPLRSRLLAELRVHGQATATELAAALGTHTGATSYHLRRLAEVGLVEDTGTGGGRRRVWRAAPLPEAAVALGRSEDEPLDEDEAQAVDWLAQDYLAHFGDRAHAWLRARAEWGLTWQQVCGLEDHTVQVTAEQATALRAELLEVLERYRRVGQGNPAAKRVVVYTCALPVDRHA</sequence>
<evidence type="ECO:0000256" key="1">
    <source>
        <dbReference type="SAM" id="MobiDB-lite"/>
    </source>
</evidence>
<dbReference type="EMBL" id="BMLB01000002">
    <property type="protein sequence ID" value="GGK66040.1"/>
    <property type="molecule type" value="Genomic_DNA"/>
</dbReference>
<feature type="domain" description="HTH arsR-type" evidence="2">
    <location>
        <begin position="18"/>
        <end position="97"/>
    </location>
</feature>
<proteinExistence type="predicted"/>
<evidence type="ECO:0000313" key="4">
    <source>
        <dbReference type="Proteomes" id="UP000662111"/>
    </source>
</evidence>
<keyword evidence="4" id="KW-1185">Reference proteome</keyword>
<protein>
    <submittedName>
        <fullName evidence="3">Transcriptional regulator</fullName>
    </submittedName>
</protein>
<evidence type="ECO:0000259" key="2">
    <source>
        <dbReference type="SMART" id="SM00418"/>
    </source>
</evidence>
<organism evidence="3 4">
    <name type="scientific">Ornithinimicrobium pekingense</name>
    <dbReference type="NCBI Taxonomy" id="384677"/>
    <lineage>
        <taxon>Bacteria</taxon>
        <taxon>Bacillati</taxon>
        <taxon>Actinomycetota</taxon>
        <taxon>Actinomycetes</taxon>
        <taxon>Micrococcales</taxon>
        <taxon>Ornithinimicrobiaceae</taxon>
        <taxon>Ornithinimicrobium</taxon>
    </lineage>
</organism>
<dbReference type="Proteomes" id="UP000662111">
    <property type="component" value="Unassembled WGS sequence"/>
</dbReference>
<reference evidence="4" key="1">
    <citation type="journal article" date="2019" name="Int. J. Syst. Evol. Microbiol.">
        <title>The Global Catalogue of Microorganisms (GCM) 10K type strain sequencing project: providing services to taxonomists for standard genome sequencing and annotation.</title>
        <authorList>
            <consortium name="The Broad Institute Genomics Platform"/>
            <consortium name="The Broad Institute Genome Sequencing Center for Infectious Disease"/>
            <person name="Wu L."/>
            <person name="Ma J."/>
        </authorList>
    </citation>
    <scope>NUCLEOTIDE SEQUENCE [LARGE SCALE GENOMIC DNA]</scope>
    <source>
        <strain evidence="4">CGMCC 1.5362</strain>
    </source>
</reference>
<dbReference type="InterPro" id="IPR001845">
    <property type="entry name" value="HTH_ArsR_DNA-bd_dom"/>
</dbReference>
<gene>
    <name evidence="3" type="ORF">GCM10011509_12950</name>
</gene>
<dbReference type="InterPro" id="IPR036390">
    <property type="entry name" value="WH_DNA-bd_sf"/>
</dbReference>
<dbReference type="InterPro" id="IPR036388">
    <property type="entry name" value="WH-like_DNA-bd_sf"/>
</dbReference>
<dbReference type="SUPFAM" id="SSF46785">
    <property type="entry name" value="Winged helix' DNA-binding domain"/>
    <property type="match status" value="1"/>
</dbReference>
<comment type="caution">
    <text evidence="3">The sequence shown here is derived from an EMBL/GenBank/DDBJ whole genome shotgun (WGS) entry which is preliminary data.</text>
</comment>
<dbReference type="Gene3D" id="1.10.10.10">
    <property type="entry name" value="Winged helix-like DNA-binding domain superfamily/Winged helix DNA-binding domain"/>
    <property type="match status" value="1"/>
</dbReference>
<dbReference type="SMART" id="SM00418">
    <property type="entry name" value="HTH_ARSR"/>
    <property type="match status" value="1"/>
</dbReference>
<accession>A0ABQ2F720</accession>
<feature type="region of interest" description="Disordered" evidence="1">
    <location>
        <begin position="1"/>
        <end position="20"/>
    </location>
</feature>